<comment type="caution">
    <text evidence="1">The sequence shown here is derived from an EMBL/GenBank/DDBJ whole genome shotgun (WGS) entry which is preliminary data.</text>
</comment>
<proteinExistence type="predicted"/>
<sequence>LGEFVKGTVQSVIADNLGAHGIAGFIESFSGVYFCRFCTGELNDLLWSKERVFFSPRIYLIVMLLGATLLTLSMTYLMGVVPVEIALCIGELISKKYLSLDTLNKLILNFPYKWGDRTNKPHIISHTLHLY</sequence>
<name>A0ACB8V993_9TELE</name>
<accession>A0ACB8V993</accession>
<dbReference type="EMBL" id="CM041554">
    <property type="protein sequence ID" value="KAI3352079.1"/>
    <property type="molecule type" value="Genomic_DNA"/>
</dbReference>
<dbReference type="Proteomes" id="UP000831701">
    <property type="component" value="Chromosome 24"/>
</dbReference>
<evidence type="ECO:0000313" key="1">
    <source>
        <dbReference type="EMBL" id="KAI3352079.1"/>
    </source>
</evidence>
<organism evidence="1 2">
    <name type="scientific">Scortum barcoo</name>
    <name type="common">barcoo grunter</name>
    <dbReference type="NCBI Taxonomy" id="214431"/>
    <lineage>
        <taxon>Eukaryota</taxon>
        <taxon>Metazoa</taxon>
        <taxon>Chordata</taxon>
        <taxon>Craniata</taxon>
        <taxon>Vertebrata</taxon>
        <taxon>Euteleostomi</taxon>
        <taxon>Actinopterygii</taxon>
        <taxon>Neopterygii</taxon>
        <taxon>Teleostei</taxon>
        <taxon>Neoteleostei</taxon>
        <taxon>Acanthomorphata</taxon>
        <taxon>Eupercaria</taxon>
        <taxon>Centrarchiformes</taxon>
        <taxon>Terapontoidei</taxon>
        <taxon>Terapontidae</taxon>
        <taxon>Scortum</taxon>
    </lineage>
</organism>
<feature type="non-terminal residue" evidence="1">
    <location>
        <position position="1"/>
    </location>
</feature>
<reference evidence="1" key="1">
    <citation type="submission" date="2022-04" db="EMBL/GenBank/DDBJ databases">
        <title>Jade perch genome.</title>
        <authorList>
            <person name="Chao B."/>
        </authorList>
    </citation>
    <scope>NUCLEOTIDE SEQUENCE</scope>
    <source>
        <strain evidence="1">CB-2022</strain>
    </source>
</reference>
<evidence type="ECO:0000313" key="2">
    <source>
        <dbReference type="Proteomes" id="UP000831701"/>
    </source>
</evidence>
<gene>
    <name evidence="1" type="ORF">L3Q82_020899</name>
</gene>
<keyword evidence="2" id="KW-1185">Reference proteome</keyword>
<protein>
    <submittedName>
        <fullName evidence="1">Uncharacterized protein</fullName>
    </submittedName>
</protein>